<evidence type="ECO:0000256" key="1">
    <source>
        <dbReference type="SAM" id="Phobius"/>
    </source>
</evidence>
<organism evidence="3 4">
    <name type="scientific">Setomelanomma holmii</name>
    <dbReference type="NCBI Taxonomy" id="210430"/>
    <lineage>
        <taxon>Eukaryota</taxon>
        <taxon>Fungi</taxon>
        <taxon>Dikarya</taxon>
        <taxon>Ascomycota</taxon>
        <taxon>Pezizomycotina</taxon>
        <taxon>Dothideomycetes</taxon>
        <taxon>Pleosporomycetidae</taxon>
        <taxon>Pleosporales</taxon>
        <taxon>Pleosporineae</taxon>
        <taxon>Phaeosphaeriaceae</taxon>
        <taxon>Setomelanomma</taxon>
    </lineage>
</organism>
<feature type="domain" description="DUF7703" evidence="2">
    <location>
        <begin position="10"/>
        <end position="245"/>
    </location>
</feature>
<dbReference type="Proteomes" id="UP000799777">
    <property type="component" value="Unassembled WGS sequence"/>
</dbReference>
<evidence type="ECO:0000259" key="2">
    <source>
        <dbReference type="Pfam" id="PF24802"/>
    </source>
</evidence>
<dbReference type="InterPro" id="IPR056120">
    <property type="entry name" value="DUF7703"/>
</dbReference>
<dbReference type="Pfam" id="PF24802">
    <property type="entry name" value="DUF7703"/>
    <property type="match status" value="1"/>
</dbReference>
<sequence length="262" mass="29597">PTRVVTGLPTAMTAAAFVGIAWYLCAELNVRLLIRSNRRKSLYFWSCLLCAWGVIIHSLTIILVDFKIWEDYGGTVVIHLTWCTYVVSQSVVLYSRLNLVLKDGWIGRYVLYMIIFTSVVFGFTTVVFGLVARYPTMVTRLGSANLVWDKIQLAAFFLQETLISLLYIRSTSAHLKNMTLLGTDRKTTRRALHHLIYVNVFIIVLDCSLIGLCYAGFFFLQGFYKVAVYAIKLRTEFTILNQLRSALPGASSGRSEGGRDGY</sequence>
<feature type="non-terminal residue" evidence="3">
    <location>
        <position position="262"/>
    </location>
</feature>
<gene>
    <name evidence="3" type="ORF">EK21DRAFT_38903</name>
</gene>
<evidence type="ECO:0000313" key="4">
    <source>
        <dbReference type="Proteomes" id="UP000799777"/>
    </source>
</evidence>
<dbReference type="EMBL" id="ML978223">
    <property type="protein sequence ID" value="KAF2027703.1"/>
    <property type="molecule type" value="Genomic_DNA"/>
</dbReference>
<keyword evidence="1" id="KW-0472">Membrane</keyword>
<dbReference type="PANTHER" id="PTHR37013:SF4">
    <property type="entry name" value="INTEGRAL MEMBRANE PROTEIN"/>
    <property type="match status" value="1"/>
</dbReference>
<feature type="transmembrane region" description="Helical" evidence="1">
    <location>
        <begin position="12"/>
        <end position="30"/>
    </location>
</feature>
<dbReference type="AlphaFoldDB" id="A0A9P4H3S1"/>
<comment type="caution">
    <text evidence="3">The sequence shown here is derived from an EMBL/GenBank/DDBJ whole genome shotgun (WGS) entry which is preliminary data.</text>
</comment>
<reference evidence="3" key="1">
    <citation type="journal article" date="2020" name="Stud. Mycol.">
        <title>101 Dothideomycetes genomes: a test case for predicting lifestyles and emergence of pathogens.</title>
        <authorList>
            <person name="Haridas S."/>
            <person name="Albert R."/>
            <person name="Binder M."/>
            <person name="Bloem J."/>
            <person name="Labutti K."/>
            <person name="Salamov A."/>
            <person name="Andreopoulos B."/>
            <person name="Baker S."/>
            <person name="Barry K."/>
            <person name="Bills G."/>
            <person name="Bluhm B."/>
            <person name="Cannon C."/>
            <person name="Castanera R."/>
            <person name="Culley D."/>
            <person name="Daum C."/>
            <person name="Ezra D."/>
            <person name="Gonzalez J."/>
            <person name="Henrissat B."/>
            <person name="Kuo A."/>
            <person name="Liang C."/>
            <person name="Lipzen A."/>
            <person name="Lutzoni F."/>
            <person name="Magnuson J."/>
            <person name="Mondo S."/>
            <person name="Nolan M."/>
            <person name="Ohm R."/>
            <person name="Pangilinan J."/>
            <person name="Park H.-J."/>
            <person name="Ramirez L."/>
            <person name="Alfaro M."/>
            <person name="Sun H."/>
            <person name="Tritt A."/>
            <person name="Yoshinaga Y."/>
            <person name="Zwiers L.-H."/>
            <person name="Turgeon B."/>
            <person name="Goodwin S."/>
            <person name="Spatafora J."/>
            <person name="Crous P."/>
            <person name="Grigoriev I."/>
        </authorList>
    </citation>
    <scope>NUCLEOTIDE SEQUENCE</scope>
    <source>
        <strain evidence="3">CBS 110217</strain>
    </source>
</reference>
<dbReference type="OrthoDB" id="405906at2759"/>
<feature type="transmembrane region" description="Helical" evidence="1">
    <location>
        <begin position="109"/>
        <end position="131"/>
    </location>
</feature>
<feature type="transmembrane region" description="Helical" evidence="1">
    <location>
        <begin position="42"/>
        <end position="64"/>
    </location>
</feature>
<name>A0A9P4H3S1_9PLEO</name>
<feature type="transmembrane region" description="Helical" evidence="1">
    <location>
        <begin position="151"/>
        <end position="168"/>
    </location>
</feature>
<feature type="transmembrane region" description="Helical" evidence="1">
    <location>
        <begin position="76"/>
        <end position="97"/>
    </location>
</feature>
<feature type="transmembrane region" description="Helical" evidence="1">
    <location>
        <begin position="195"/>
        <end position="220"/>
    </location>
</feature>
<keyword evidence="1" id="KW-0812">Transmembrane</keyword>
<keyword evidence="4" id="KW-1185">Reference proteome</keyword>
<protein>
    <recommendedName>
        <fullName evidence="2">DUF7703 domain-containing protein</fullName>
    </recommendedName>
</protein>
<keyword evidence="1" id="KW-1133">Transmembrane helix</keyword>
<accession>A0A9P4H3S1</accession>
<feature type="non-terminal residue" evidence="3">
    <location>
        <position position="1"/>
    </location>
</feature>
<dbReference type="PANTHER" id="PTHR37013">
    <property type="entry name" value="INTEGRAL MEMBRANE PROTEIN (AFU_ORTHOLOGUE AFUA_1G05950)-RELATED"/>
    <property type="match status" value="1"/>
</dbReference>
<evidence type="ECO:0000313" key="3">
    <source>
        <dbReference type="EMBL" id="KAF2027703.1"/>
    </source>
</evidence>
<proteinExistence type="predicted"/>